<dbReference type="Gene3D" id="3.20.20.150">
    <property type="entry name" value="Divalent-metal-dependent TIM barrel enzymes"/>
    <property type="match status" value="1"/>
</dbReference>
<evidence type="ECO:0000259" key="1">
    <source>
        <dbReference type="Pfam" id="PF01261"/>
    </source>
</evidence>
<reference evidence="2 3" key="1">
    <citation type="submission" date="2024-06" db="EMBL/GenBank/DDBJ databases">
        <title>Genomic Encyclopedia of Type Strains, Phase IV (KMG-IV): sequencing the most valuable type-strain genomes for metagenomic binning, comparative biology and taxonomic classification.</title>
        <authorList>
            <person name="Goeker M."/>
        </authorList>
    </citation>
    <scope>NUCLEOTIDE SEQUENCE [LARGE SCALE GENOMIC DNA]</scope>
    <source>
        <strain evidence="2 3">DSM 21331</strain>
    </source>
</reference>
<dbReference type="EMBL" id="JBEPMM010000006">
    <property type="protein sequence ID" value="MET3692981.1"/>
    <property type="molecule type" value="Genomic_DNA"/>
</dbReference>
<organism evidence="2 3">
    <name type="scientific">Methylobacterium goesingense</name>
    <dbReference type="NCBI Taxonomy" id="243690"/>
    <lineage>
        <taxon>Bacteria</taxon>
        <taxon>Pseudomonadati</taxon>
        <taxon>Pseudomonadota</taxon>
        <taxon>Alphaproteobacteria</taxon>
        <taxon>Hyphomicrobiales</taxon>
        <taxon>Methylobacteriaceae</taxon>
        <taxon>Methylobacterium</taxon>
    </lineage>
</organism>
<dbReference type="GO" id="GO:0016853">
    <property type="term" value="F:isomerase activity"/>
    <property type="evidence" value="ECO:0007669"/>
    <property type="project" value="UniProtKB-KW"/>
</dbReference>
<dbReference type="InterPro" id="IPR013022">
    <property type="entry name" value="Xyl_isomerase-like_TIM-brl"/>
</dbReference>
<dbReference type="SUPFAM" id="SSF51658">
    <property type="entry name" value="Xylose isomerase-like"/>
    <property type="match status" value="1"/>
</dbReference>
<evidence type="ECO:0000313" key="3">
    <source>
        <dbReference type="Proteomes" id="UP001549145"/>
    </source>
</evidence>
<dbReference type="InterPro" id="IPR036237">
    <property type="entry name" value="Xyl_isomerase-like_sf"/>
</dbReference>
<gene>
    <name evidence="2" type="ORF">ABID43_002525</name>
</gene>
<dbReference type="PANTHER" id="PTHR12110:SF52">
    <property type="entry name" value="XYLOSE ISOMERASE"/>
    <property type="match status" value="1"/>
</dbReference>
<keyword evidence="2" id="KW-0413">Isomerase</keyword>
<dbReference type="InterPro" id="IPR050312">
    <property type="entry name" value="IolE/XylAMocC-like"/>
</dbReference>
<comment type="caution">
    <text evidence="2">The sequence shown here is derived from an EMBL/GenBank/DDBJ whole genome shotgun (WGS) entry which is preliminary data.</text>
</comment>
<dbReference type="Pfam" id="PF01261">
    <property type="entry name" value="AP_endonuc_2"/>
    <property type="match status" value="1"/>
</dbReference>
<evidence type="ECO:0000313" key="2">
    <source>
        <dbReference type="EMBL" id="MET3692981.1"/>
    </source>
</evidence>
<keyword evidence="3" id="KW-1185">Reference proteome</keyword>
<name>A0ABV2L565_9HYPH</name>
<dbReference type="PANTHER" id="PTHR12110">
    <property type="entry name" value="HYDROXYPYRUVATE ISOMERASE"/>
    <property type="match status" value="1"/>
</dbReference>
<dbReference type="Proteomes" id="UP001549145">
    <property type="component" value="Unassembled WGS sequence"/>
</dbReference>
<proteinExistence type="predicted"/>
<dbReference type="RefSeq" id="WP_238280792.1">
    <property type="nucleotide sequence ID" value="NZ_BPQL01000101.1"/>
</dbReference>
<protein>
    <submittedName>
        <fullName evidence="2">Sugar phosphate isomerase/epimerase</fullName>
    </submittedName>
</protein>
<accession>A0ABV2L565</accession>
<sequence length="281" mass="30434">MSLRFAYNTNGTAHHRLDDAIDLIAEAGYQGVALTLDIHHLDPFAEAWLPEAQRVSSRLQRLGLGSVIETGARFLLDPKAKHEPTLVSGDATGRARRIGFLKRAIDIGAILHSEAVSFWAGVPKPGIDHDEARAWLREGLTEVVAYAAERNVVACLEPEPGMLIETLDDYAALDIPGLRLALDTGHCLVTGERDPAVAVGEFADRIGTVALEDMARGVHIHLPFGEGDMDVPAVLDALDAIGFEKLICVELSRESHRADLMVPASLRYLRDCRNPNPGASA</sequence>
<feature type="domain" description="Xylose isomerase-like TIM barrel" evidence="1">
    <location>
        <begin position="21"/>
        <end position="272"/>
    </location>
</feature>